<feature type="compositionally biased region" description="Low complexity" evidence="1">
    <location>
        <begin position="345"/>
        <end position="356"/>
    </location>
</feature>
<dbReference type="InterPro" id="IPR056281">
    <property type="entry name" value="MIT_ATG1a/b/c"/>
</dbReference>
<feature type="compositionally biased region" description="Polar residues" evidence="1">
    <location>
        <begin position="228"/>
        <end position="240"/>
    </location>
</feature>
<feature type="region of interest" description="Disordered" evidence="1">
    <location>
        <begin position="300"/>
        <end position="322"/>
    </location>
</feature>
<dbReference type="InterPro" id="IPR000719">
    <property type="entry name" value="Prot_kinase_dom"/>
</dbReference>
<dbReference type="SUPFAM" id="SSF56112">
    <property type="entry name" value="Protein kinase-like (PK-like)"/>
    <property type="match status" value="1"/>
</dbReference>
<keyword evidence="4" id="KW-1185">Reference proteome</keyword>
<dbReference type="GO" id="GO:0004674">
    <property type="term" value="F:protein serine/threonine kinase activity"/>
    <property type="evidence" value="ECO:0007669"/>
    <property type="project" value="InterPro"/>
</dbReference>
<dbReference type="Gene3D" id="1.10.510.10">
    <property type="entry name" value="Transferase(Phosphotransferase) domain 1"/>
    <property type="match status" value="1"/>
</dbReference>
<evidence type="ECO:0000259" key="2">
    <source>
        <dbReference type="PROSITE" id="PS50011"/>
    </source>
</evidence>
<feature type="region of interest" description="Disordered" evidence="1">
    <location>
        <begin position="157"/>
        <end position="197"/>
    </location>
</feature>
<gene>
    <name evidence="3" type="ORF">MKW94_014223</name>
</gene>
<feature type="region of interest" description="Disordered" evidence="1">
    <location>
        <begin position="228"/>
        <end position="256"/>
    </location>
</feature>
<dbReference type="Proteomes" id="UP001177140">
    <property type="component" value="Unassembled WGS sequence"/>
</dbReference>
<accession>A0AA41RZL6</accession>
<protein>
    <recommendedName>
        <fullName evidence="2">Protein kinase domain-containing protein</fullName>
    </recommendedName>
</protein>
<evidence type="ECO:0000313" key="4">
    <source>
        <dbReference type="Proteomes" id="UP001177140"/>
    </source>
</evidence>
<feature type="compositionally biased region" description="Basic and acidic residues" evidence="1">
    <location>
        <begin position="446"/>
        <end position="458"/>
    </location>
</feature>
<evidence type="ECO:0000313" key="3">
    <source>
        <dbReference type="EMBL" id="MCL7029827.1"/>
    </source>
</evidence>
<dbReference type="InterPro" id="IPR008271">
    <property type="entry name" value="Ser/Thr_kinase_AS"/>
</dbReference>
<feature type="compositionally biased region" description="Polar residues" evidence="1">
    <location>
        <begin position="157"/>
        <end position="166"/>
    </location>
</feature>
<proteinExistence type="predicted"/>
<name>A0AA41RZL6_PAPNU</name>
<dbReference type="PROSITE" id="PS00108">
    <property type="entry name" value="PROTEIN_KINASE_ST"/>
    <property type="match status" value="1"/>
</dbReference>
<sequence length="594" mass="65571">MKQLAAGLQILRQNNLIHRDLKPQNLLLTTNDNHAVLKIADFGFARSLQPRGLAETLCGSPLYMAPEIMQLQKYDAKADLWSVGAILFQLVTGNTPFNGNNPIQLLQNILKSTELSFPPDSVDLTSDCIDLCQKLLRRNPVERLTFEEFFNHPFLSQKQSQESLSPSRHVEGSPPDENLPFVLDDDSSYHNPPLSSPATQNSMRCTYGFHLGKEVDKIATAANSYRNVGSAPTSRFSSTPPKIGSIGFKIGDRRPSDATMKDHITAMTQRSSKACPEVWDSEFIDEEYVVVPGPPLEVSSSSFRQHKPPCKSESTPVKSVNSTSAPVPIVGAAGINTCGFESLESRSSTPSGSHGSMDIGDSLEQPSAHPLTRIRSLRRCASAIRELVNDKVEAGKQLEAFSIQLVILAVWKQALHICHTYAASVLEGSPNLESARVRRSTYRKHSYSDPRESPDKMDAQGPQAVCSQIEKDFLFEVGQAEELSKALDPIDGSMEMPDAMETIYQSALALGRSGAVDELMGQTETAYSLYSKAVHLLIFLLVEAPSLILNPPFSLTNSDRIRLRTYINILNNRQSQSRSQRMNLLRCEEEPCPP</sequence>
<evidence type="ECO:0000256" key="1">
    <source>
        <dbReference type="SAM" id="MobiDB-lite"/>
    </source>
</evidence>
<reference evidence="3" key="1">
    <citation type="submission" date="2022-03" db="EMBL/GenBank/DDBJ databases">
        <title>A functionally conserved STORR gene fusion in Papaver species that diverged 16.8 million years ago.</title>
        <authorList>
            <person name="Catania T."/>
        </authorList>
    </citation>
    <scope>NUCLEOTIDE SEQUENCE</scope>
    <source>
        <strain evidence="3">S-191538</strain>
    </source>
</reference>
<dbReference type="Pfam" id="PF24497">
    <property type="entry name" value="MIT_ATG1"/>
    <property type="match status" value="1"/>
</dbReference>
<dbReference type="SMART" id="SM00220">
    <property type="entry name" value="S_TKc"/>
    <property type="match status" value="1"/>
</dbReference>
<dbReference type="GO" id="GO:0010506">
    <property type="term" value="P:regulation of autophagy"/>
    <property type="evidence" value="ECO:0007669"/>
    <property type="project" value="InterPro"/>
</dbReference>
<feature type="compositionally biased region" description="Polar residues" evidence="1">
    <location>
        <begin position="312"/>
        <end position="322"/>
    </location>
</feature>
<dbReference type="PANTHER" id="PTHR24348">
    <property type="entry name" value="SERINE/THREONINE-PROTEIN KINASE UNC-51-RELATED"/>
    <property type="match status" value="1"/>
</dbReference>
<feature type="region of interest" description="Disordered" evidence="1">
    <location>
        <begin position="437"/>
        <end position="460"/>
    </location>
</feature>
<comment type="caution">
    <text evidence="3">The sequence shown here is derived from an EMBL/GenBank/DDBJ whole genome shotgun (WGS) entry which is preliminary data.</text>
</comment>
<dbReference type="PROSITE" id="PS50011">
    <property type="entry name" value="PROTEIN_KINASE_DOM"/>
    <property type="match status" value="1"/>
</dbReference>
<dbReference type="GO" id="GO:0005524">
    <property type="term" value="F:ATP binding"/>
    <property type="evidence" value="ECO:0007669"/>
    <property type="project" value="InterPro"/>
</dbReference>
<dbReference type="PANTHER" id="PTHR24348:SF68">
    <property type="entry name" value="SERINE_THREONINE-PROTEIN KINASE ATG1C"/>
    <property type="match status" value="1"/>
</dbReference>
<organism evidence="3 4">
    <name type="scientific">Papaver nudicaule</name>
    <name type="common">Iceland poppy</name>
    <dbReference type="NCBI Taxonomy" id="74823"/>
    <lineage>
        <taxon>Eukaryota</taxon>
        <taxon>Viridiplantae</taxon>
        <taxon>Streptophyta</taxon>
        <taxon>Embryophyta</taxon>
        <taxon>Tracheophyta</taxon>
        <taxon>Spermatophyta</taxon>
        <taxon>Magnoliopsida</taxon>
        <taxon>Ranunculales</taxon>
        <taxon>Papaveraceae</taxon>
        <taxon>Papaveroideae</taxon>
        <taxon>Papaver</taxon>
    </lineage>
</organism>
<dbReference type="Pfam" id="PF00069">
    <property type="entry name" value="Pkinase"/>
    <property type="match status" value="1"/>
</dbReference>
<dbReference type="EMBL" id="JAJJMA010094571">
    <property type="protein sequence ID" value="MCL7029827.1"/>
    <property type="molecule type" value="Genomic_DNA"/>
</dbReference>
<dbReference type="InterPro" id="IPR045269">
    <property type="entry name" value="Atg1-like"/>
</dbReference>
<feature type="domain" description="Protein kinase" evidence="2">
    <location>
        <begin position="1"/>
        <end position="155"/>
    </location>
</feature>
<feature type="region of interest" description="Disordered" evidence="1">
    <location>
        <begin position="343"/>
        <end position="366"/>
    </location>
</feature>
<dbReference type="GO" id="GO:0005737">
    <property type="term" value="C:cytoplasm"/>
    <property type="evidence" value="ECO:0007669"/>
    <property type="project" value="TreeGrafter"/>
</dbReference>
<dbReference type="AlphaFoldDB" id="A0AA41RZL6"/>
<dbReference type="InterPro" id="IPR011009">
    <property type="entry name" value="Kinase-like_dom_sf"/>
</dbReference>